<dbReference type="PANTHER" id="PTHR43272">
    <property type="entry name" value="LONG-CHAIN-FATTY-ACID--COA LIGASE"/>
    <property type="match status" value="1"/>
</dbReference>
<dbReference type="CDD" id="cd05907">
    <property type="entry name" value="VL_LC_FACS_like"/>
    <property type="match status" value="1"/>
</dbReference>
<evidence type="ECO:0000256" key="2">
    <source>
        <dbReference type="ARBA" id="ARBA00022840"/>
    </source>
</evidence>
<protein>
    <recommendedName>
        <fullName evidence="4">AMP-dependent synthetase/ligase domain-containing protein</fullName>
    </recommendedName>
</protein>
<dbReference type="InterPro" id="IPR045851">
    <property type="entry name" value="AMP-bd_C_sf"/>
</dbReference>
<dbReference type="PROSITE" id="PS00455">
    <property type="entry name" value="AMP_BINDING"/>
    <property type="match status" value="1"/>
</dbReference>
<dbReference type="InterPro" id="IPR042099">
    <property type="entry name" value="ANL_N_sf"/>
</dbReference>
<sequence length="606" mass="67229">MVPGTIPALFLDVCDRFRGRPDKTAYAHKAQGTWRHTSHDDLRRRVECFALGLLLEGVVPGERIGIASENRIEWPIANFAINTLGAIDVPVFQTLTARQEAQIFADCEASVIIVSNAFQLGKINRIRDELPNLRTVVVMNDDVEAGPGIVRFSDIVRRGESSATADDRERKFRTMAMRVQPDDLLTLIYTSGTTGTPKGVMLTHRNITSNIAGALAVLPVSEADIFLSYLPLCHSYERMAGFYCAFTTGASTYFAESIESVADNLREVRPTVMTSVPRLFERVRGRILASVDKQSAMRQRIFHWAVDVGLRALDADRAGRRGPLLAARHALADRLVFSSVRERMGGRLRFFVSGGAALAPDIGRFFQAMGIVILEGYGLTETSPVLCVTRPGDIAFGTVGKPLPNVRIHIADDGEILARGPNVMRGYWQDDAATAEAIDPAGWIHTGDIGVIDGDGNLRITDRKKHILVSSGGKNISPQPIEQAMLQSSLIDQVILIGDRREYCTALVVPDEDAVRDLFTHNRLSASSREEMFASEETYRAIRSDITRLQLDLSKYERVRRFTILSTPFTVENGMLTPTLKIKRKEVEKQYKDVIDAMYDETTADE</sequence>
<keyword evidence="1" id="KW-0547">Nucleotide-binding</keyword>
<dbReference type="InterPro" id="IPR020845">
    <property type="entry name" value="AMP-binding_CS"/>
</dbReference>
<dbReference type="GO" id="GO:0004467">
    <property type="term" value="F:long-chain fatty acid-CoA ligase activity"/>
    <property type="evidence" value="ECO:0007669"/>
    <property type="project" value="UniProtKB-EC"/>
</dbReference>
<dbReference type="AlphaFoldDB" id="A0A1M3L2A0"/>
<dbReference type="Pfam" id="PF23562">
    <property type="entry name" value="AMP-binding_C_3"/>
    <property type="match status" value="1"/>
</dbReference>
<comment type="catalytic activity">
    <reaction evidence="3">
        <text>a long-chain fatty acid + ATP + CoA = a long-chain fatty acyl-CoA + AMP + diphosphate</text>
        <dbReference type="Rhea" id="RHEA:15421"/>
        <dbReference type="ChEBI" id="CHEBI:30616"/>
        <dbReference type="ChEBI" id="CHEBI:33019"/>
        <dbReference type="ChEBI" id="CHEBI:57287"/>
        <dbReference type="ChEBI" id="CHEBI:57560"/>
        <dbReference type="ChEBI" id="CHEBI:83139"/>
        <dbReference type="ChEBI" id="CHEBI:456215"/>
        <dbReference type="EC" id="6.2.1.3"/>
    </reaction>
    <physiologicalReaction direction="left-to-right" evidence="3">
        <dbReference type="Rhea" id="RHEA:15422"/>
    </physiologicalReaction>
</comment>
<reference evidence="5 6" key="1">
    <citation type="submission" date="2016-09" db="EMBL/GenBank/DDBJ databases">
        <title>Genome-resolved meta-omics ties microbial dynamics to process performance in biotechnology for thiocyanate degradation.</title>
        <authorList>
            <person name="Kantor R.S."/>
            <person name="Huddy R.J."/>
            <person name="Iyer R."/>
            <person name="Thomas B.C."/>
            <person name="Brown C.T."/>
            <person name="Anantharaman K."/>
            <person name="Tringe S."/>
            <person name="Hettich R.L."/>
            <person name="Harrison S.T."/>
            <person name="Banfield J.F."/>
        </authorList>
    </citation>
    <scope>NUCLEOTIDE SEQUENCE [LARGE SCALE GENOMIC DNA]</scope>
    <source>
        <strain evidence="5">59-99</strain>
    </source>
</reference>
<evidence type="ECO:0000313" key="6">
    <source>
        <dbReference type="Proteomes" id="UP000184233"/>
    </source>
</evidence>
<keyword evidence="2" id="KW-0067">ATP-binding</keyword>
<dbReference type="Gene3D" id="3.30.300.30">
    <property type="match status" value="1"/>
</dbReference>
<evidence type="ECO:0000259" key="4">
    <source>
        <dbReference type="Pfam" id="PF00501"/>
    </source>
</evidence>
<dbReference type="Proteomes" id="UP000184233">
    <property type="component" value="Unassembled WGS sequence"/>
</dbReference>
<dbReference type="GO" id="GO:0005524">
    <property type="term" value="F:ATP binding"/>
    <property type="evidence" value="ECO:0007669"/>
    <property type="project" value="UniProtKB-KW"/>
</dbReference>
<dbReference type="GO" id="GO:0016020">
    <property type="term" value="C:membrane"/>
    <property type="evidence" value="ECO:0007669"/>
    <property type="project" value="TreeGrafter"/>
</dbReference>
<accession>A0A1M3L2A0</accession>
<organism evidence="5 6">
    <name type="scientific">Candidatus Kapaibacterium thiocyanatum</name>
    <dbReference type="NCBI Taxonomy" id="1895771"/>
    <lineage>
        <taxon>Bacteria</taxon>
        <taxon>Pseudomonadati</taxon>
        <taxon>Candidatus Kapaibacteriota</taxon>
        <taxon>Candidatus Kapaibacteriia</taxon>
        <taxon>Candidatus Kapaibacteriales</taxon>
        <taxon>Candidatus Kapaibacteriaceae</taxon>
        <taxon>Candidatus Kapaibacterium</taxon>
    </lineage>
</organism>
<dbReference type="EMBL" id="MKVH01000013">
    <property type="protein sequence ID" value="OJX59354.1"/>
    <property type="molecule type" value="Genomic_DNA"/>
</dbReference>
<name>A0A1M3L2A0_9BACT</name>
<comment type="caution">
    <text evidence="5">The sequence shown here is derived from an EMBL/GenBank/DDBJ whole genome shotgun (WGS) entry which is preliminary data.</text>
</comment>
<proteinExistence type="predicted"/>
<dbReference type="Gene3D" id="3.40.50.12780">
    <property type="entry name" value="N-terminal domain of ligase-like"/>
    <property type="match status" value="1"/>
</dbReference>
<dbReference type="PANTHER" id="PTHR43272:SF33">
    <property type="entry name" value="AMP-BINDING DOMAIN-CONTAINING PROTEIN-RELATED"/>
    <property type="match status" value="1"/>
</dbReference>
<dbReference type="SUPFAM" id="SSF56801">
    <property type="entry name" value="Acetyl-CoA synthetase-like"/>
    <property type="match status" value="1"/>
</dbReference>
<dbReference type="STRING" id="1895771.BGO89_02755"/>
<evidence type="ECO:0000313" key="5">
    <source>
        <dbReference type="EMBL" id="OJX59354.1"/>
    </source>
</evidence>
<dbReference type="Pfam" id="PF00501">
    <property type="entry name" value="AMP-binding"/>
    <property type="match status" value="1"/>
</dbReference>
<evidence type="ECO:0000256" key="1">
    <source>
        <dbReference type="ARBA" id="ARBA00022741"/>
    </source>
</evidence>
<dbReference type="InterPro" id="IPR000873">
    <property type="entry name" value="AMP-dep_synth/lig_dom"/>
</dbReference>
<gene>
    <name evidence="5" type="ORF">BGO89_02755</name>
</gene>
<evidence type="ECO:0000256" key="3">
    <source>
        <dbReference type="ARBA" id="ARBA00024484"/>
    </source>
</evidence>
<feature type="domain" description="AMP-dependent synthetase/ligase" evidence="4">
    <location>
        <begin position="18"/>
        <end position="428"/>
    </location>
</feature>